<proteinExistence type="predicted"/>
<dbReference type="AlphaFoldDB" id="A0A6A4RAL8"/>
<evidence type="ECO:0000313" key="3">
    <source>
        <dbReference type="Proteomes" id="UP000441586"/>
    </source>
</evidence>
<name>A0A6A4RAL8_9RHOB</name>
<protein>
    <submittedName>
        <fullName evidence="2">Uncharacterized protein</fullName>
    </submittedName>
</protein>
<gene>
    <name evidence="2" type="ORF">GP644_23190</name>
</gene>
<feature type="region of interest" description="Disordered" evidence="1">
    <location>
        <begin position="1"/>
        <end position="22"/>
    </location>
</feature>
<dbReference type="Proteomes" id="UP000441586">
    <property type="component" value="Unassembled WGS sequence"/>
</dbReference>
<dbReference type="RefSeq" id="WP_158981821.1">
    <property type="nucleotide sequence ID" value="NZ_WSFO01000026.1"/>
</dbReference>
<sequence length="361" mass="40077">MSDHSKKETHDTPQAKEVSSDNRKVVKKMVIGALAATAGVPLTSWEAMAHGNRSSHSAAVYRSWSPDAYTLMRQELTMPDAEVTKRLRGMYDELEALERNLGVDALREDTSAIQMREDIRTLENSVRISPMTRQVIEFAEQKDVDAISATLASIGTPEDVLDNSVWVLLDIGHQNDDGVLSTDRSSAEYSAIAEAVLDFAINRLNDLKQETGNPFRNVHKVKVANVLHNITSFSLPDIGEPSKDALAVARRAMLLQLALRKELGQEVEIVRALNLAGRLFTATNEPTTAKRYLDEAENMASKIGYRAGLAYNKAYRAELQDRTDSTASAVLRDEARVLAESVRDAAFEDITYLIAFLDRQR</sequence>
<evidence type="ECO:0000256" key="1">
    <source>
        <dbReference type="SAM" id="MobiDB-lite"/>
    </source>
</evidence>
<dbReference type="EMBL" id="WSFO01000026">
    <property type="protein sequence ID" value="KAE9624742.1"/>
    <property type="molecule type" value="Genomic_DNA"/>
</dbReference>
<organism evidence="2 3">
    <name type="scientific">Parasedimentitalea maritima</name>
    <dbReference type="NCBI Taxonomy" id="2578117"/>
    <lineage>
        <taxon>Bacteria</taxon>
        <taxon>Pseudomonadati</taxon>
        <taxon>Pseudomonadota</taxon>
        <taxon>Alphaproteobacteria</taxon>
        <taxon>Rhodobacterales</taxon>
        <taxon>Paracoccaceae</taxon>
        <taxon>Parasedimentitalea</taxon>
    </lineage>
</organism>
<reference evidence="2 3" key="1">
    <citation type="submission" date="2019-12" db="EMBL/GenBank/DDBJ databases">
        <authorList>
            <person name="Zhang Y.-J."/>
        </authorList>
    </citation>
    <scope>NUCLEOTIDE SEQUENCE [LARGE SCALE GENOMIC DNA]</scope>
    <source>
        <strain evidence="2 3">H18S-6</strain>
    </source>
</reference>
<evidence type="ECO:0000313" key="2">
    <source>
        <dbReference type="EMBL" id="KAE9624742.1"/>
    </source>
</evidence>
<accession>A0A6A4RAL8</accession>
<comment type="caution">
    <text evidence="2">The sequence shown here is derived from an EMBL/GenBank/DDBJ whole genome shotgun (WGS) entry which is preliminary data.</text>
</comment>